<dbReference type="InterPro" id="IPR007560">
    <property type="entry name" value="Restrct_endonuc_IV_Mrr"/>
</dbReference>
<accession>A0ABY7Q8Z3</accession>
<organism evidence="2 3">
    <name type="scientific">Kitasatospora cathayae</name>
    <dbReference type="NCBI Taxonomy" id="3004092"/>
    <lineage>
        <taxon>Bacteria</taxon>
        <taxon>Bacillati</taxon>
        <taxon>Actinomycetota</taxon>
        <taxon>Actinomycetes</taxon>
        <taxon>Kitasatosporales</taxon>
        <taxon>Streptomycetaceae</taxon>
        <taxon>Kitasatospora</taxon>
    </lineage>
</organism>
<feature type="domain" description="Restriction endonuclease type IV Mrr" evidence="1">
    <location>
        <begin position="176"/>
        <end position="271"/>
    </location>
</feature>
<sequence length="321" mass="36835">MAHDAAYHWPPELMALLTDTIPLLCRSKDDVVTFLRGAGTSEALLYRFRQQLAVDRSAVSKYKIAREVIRQLNEQGDQGLGVRRALLRRITEFDDFSMCWPDDQLKARGLVAQIREVVGVKDAFTRMQQERDRERDAHLADRRAVEDERRRRKALYADLRAQLTALFSMEDAQKRGLELESLLNRVFALDGIGVRESFTLRLEDGEAAEQIDGVVELDGQTYLVEVKWWAKPLDINPVSRHLSRLMTRADVSGLMISASGYSAPAVAECVQFLAFKVMVLGELRELVLLLEREESLADWLREKTRRAKLERRPYTVLDVDF</sequence>
<protein>
    <submittedName>
        <fullName evidence="2">Restriction endonuclease</fullName>
        <ecNumber evidence="2">3.1.21.-</ecNumber>
    </submittedName>
</protein>
<gene>
    <name evidence="2" type="ORF">O1G21_27340</name>
</gene>
<keyword evidence="2" id="KW-0378">Hydrolase</keyword>
<dbReference type="GO" id="GO:0004519">
    <property type="term" value="F:endonuclease activity"/>
    <property type="evidence" value="ECO:0007669"/>
    <property type="project" value="UniProtKB-KW"/>
</dbReference>
<evidence type="ECO:0000259" key="1">
    <source>
        <dbReference type="Pfam" id="PF04471"/>
    </source>
</evidence>
<reference evidence="3" key="1">
    <citation type="submission" date="2022-12" db="EMBL/GenBank/DDBJ databases">
        <authorList>
            <person name="Mo P."/>
        </authorList>
    </citation>
    <scope>NUCLEOTIDE SEQUENCE [LARGE SCALE GENOMIC DNA]</scope>
    <source>
        <strain evidence="3">HUAS 3-15</strain>
    </source>
</reference>
<evidence type="ECO:0000313" key="2">
    <source>
        <dbReference type="EMBL" id="WBP89193.1"/>
    </source>
</evidence>
<dbReference type="Proteomes" id="UP001212821">
    <property type="component" value="Chromosome"/>
</dbReference>
<dbReference type="GO" id="GO:0016787">
    <property type="term" value="F:hydrolase activity"/>
    <property type="evidence" value="ECO:0007669"/>
    <property type="project" value="UniProtKB-KW"/>
</dbReference>
<dbReference type="InterPro" id="IPR011335">
    <property type="entry name" value="Restrct_endonuc-II-like"/>
</dbReference>
<dbReference type="Pfam" id="PF04471">
    <property type="entry name" value="Mrr_cat"/>
    <property type="match status" value="1"/>
</dbReference>
<name>A0ABY7Q8Z3_9ACTN</name>
<dbReference type="EMBL" id="CP115450">
    <property type="protein sequence ID" value="WBP89193.1"/>
    <property type="molecule type" value="Genomic_DNA"/>
</dbReference>
<keyword evidence="3" id="KW-1185">Reference proteome</keyword>
<dbReference type="RefSeq" id="WP_270147368.1">
    <property type="nucleotide sequence ID" value="NZ_CP115450.1"/>
</dbReference>
<keyword evidence="2" id="KW-0255">Endonuclease</keyword>
<dbReference type="EC" id="3.1.21.-" evidence="2"/>
<dbReference type="SUPFAM" id="SSF52980">
    <property type="entry name" value="Restriction endonuclease-like"/>
    <property type="match status" value="1"/>
</dbReference>
<proteinExistence type="predicted"/>
<evidence type="ECO:0000313" key="3">
    <source>
        <dbReference type="Proteomes" id="UP001212821"/>
    </source>
</evidence>
<keyword evidence="2" id="KW-0540">Nuclease</keyword>